<dbReference type="Proteomes" id="UP000014500">
    <property type="component" value="Unassembled WGS sequence"/>
</dbReference>
<dbReference type="EnsemblMetazoa" id="SMAR010057-RA">
    <property type="protein sequence ID" value="SMAR010057-PA"/>
    <property type="gene ID" value="SMAR010057"/>
</dbReference>
<organism evidence="1 2">
    <name type="scientific">Strigamia maritima</name>
    <name type="common">European centipede</name>
    <name type="synonym">Geophilus maritimus</name>
    <dbReference type="NCBI Taxonomy" id="126957"/>
    <lineage>
        <taxon>Eukaryota</taxon>
        <taxon>Metazoa</taxon>
        <taxon>Ecdysozoa</taxon>
        <taxon>Arthropoda</taxon>
        <taxon>Myriapoda</taxon>
        <taxon>Chilopoda</taxon>
        <taxon>Pleurostigmophora</taxon>
        <taxon>Geophilomorpha</taxon>
        <taxon>Linotaeniidae</taxon>
        <taxon>Strigamia</taxon>
    </lineage>
</organism>
<dbReference type="EMBL" id="JH431957">
    <property type="status" value="NOT_ANNOTATED_CDS"/>
    <property type="molecule type" value="Genomic_DNA"/>
</dbReference>
<sequence>MGGGSVMVWGAFGYNGITDLAFITTRMNSQNSKHQLKCDFFQCPDEFETHLIFSKSLVFGFAIFNQRRTFLNVIEYSERSLDMTPSGPGQSVLPTECPALWVTSYRRDTSQQKFK</sequence>
<dbReference type="AlphaFoldDB" id="T1J8M2"/>
<evidence type="ECO:0000313" key="1">
    <source>
        <dbReference type="EnsemblMetazoa" id="SMAR010057-PA"/>
    </source>
</evidence>
<dbReference type="GO" id="GO:0003676">
    <property type="term" value="F:nucleic acid binding"/>
    <property type="evidence" value="ECO:0007669"/>
    <property type="project" value="InterPro"/>
</dbReference>
<reference evidence="2" key="1">
    <citation type="submission" date="2011-05" db="EMBL/GenBank/DDBJ databases">
        <authorList>
            <person name="Richards S.R."/>
            <person name="Qu J."/>
            <person name="Jiang H."/>
            <person name="Jhangiani S.N."/>
            <person name="Agravi P."/>
            <person name="Goodspeed R."/>
            <person name="Gross S."/>
            <person name="Mandapat C."/>
            <person name="Jackson L."/>
            <person name="Mathew T."/>
            <person name="Pu L."/>
            <person name="Thornton R."/>
            <person name="Saada N."/>
            <person name="Wilczek-Boney K.B."/>
            <person name="Lee S."/>
            <person name="Kovar C."/>
            <person name="Wu Y."/>
            <person name="Scherer S.E."/>
            <person name="Worley K.C."/>
            <person name="Muzny D.M."/>
            <person name="Gibbs R."/>
        </authorList>
    </citation>
    <scope>NUCLEOTIDE SEQUENCE</scope>
    <source>
        <strain evidence="2">Brora</strain>
    </source>
</reference>
<evidence type="ECO:0000313" key="2">
    <source>
        <dbReference type="Proteomes" id="UP000014500"/>
    </source>
</evidence>
<name>T1J8M2_STRMM</name>
<proteinExistence type="predicted"/>
<dbReference type="InterPro" id="IPR036397">
    <property type="entry name" value="RNaseH_sf"/>
</dbReference>
<accession>T1J8M2</accession>
<dbReference type="PhylomeDB" id="T1J8M2"/>
<protein>
    <submittedName>
        <fullName evidence="1">Uncharacterized protein</fullName>
    </submittedName>
</protein>
<keyword evidence="2" id="KW-1185">Reference proteome</keyword>
<reference evidence="1" key="2">
    <citation type="submission" date="2015-02" db="UniProtKB">
        <authorList>
            <consortium name="EnsemblMetazoa"/>
        </authorList>
    </citation>
    <scope>IDENTIFICATION</scope>
</reference>
<dbReference type="Gene3D" id="3.30.420.10">
    <property type="entry name" value="Ribonuclease H-like superfamily/Ribonuclease H"/>
    <property type="match status" value="1"/>
</dbReference>
<dbReference type="HOGENOM" id="CLU_2111928_0_0_1"/>